<accession>A0A0F9HHP6</accession>
<sequence>MVRYSAGGGGIIAAKIDLAAPRSPGPPRMTVSHGLPEECREGLKMTETTGGIRWLRRMCVSLVFAVASAAGAADQAHSVYSVC</sequence>
<evidence type="ECO:0000313" key="1">
    <source>
        <dbReference type="EMBL" id="KKM14941.1"/>
    </source>
</evidence>
<gene>
    <name evidence="1" type="ORF">LCGC14_1701030</name>
</gene>
<feature type="non-terminal residue" evidence="1">
    <location>
        <position position="83"/>
    </location>
</feature>
<dbReference type="AlphaFoldDB" id="A0A0F9HHP6"/>
<protein>
    <submittedName>
        <fullName evidence="1">Uncharacterized protein</fullName>
    </submittedName>
</protein>
<name>A0A0F9HHP6_9ZZZZ</name>
<reference evidence="1" key="1">
    <citation type="journal article" date="2015" name="Nature">
        <title>Complex archaea that bridge the gap between prokaryotes and eukaryotes.</title>
        <authorList>
            <person name="Spang A."/>
            <person name="Saw J.H."/>
            <person name="Jorgensen S.L."/>
            <person name="Zaremba-Niedzwiedzka K."/>
            <person name="Martijn J."/>
            <person name="Lind A.E."/>
            <person name="van Eijk R."/>
            <person name="Schleper C."/>
            <person name="Guy L."/>
            <person name="Ettema T.J."/>
        </authorList>
    </citation>
    <scope>NUCLEOTIDE SEQUENCE</scope>
</reference>
<organism evidence="1">
    <name type="scientific">marine sediment metagenome</name>
    <dbReference type="NCBI Taxonomy" id="412755"/>
    <lineage>
        <taxon>unclassified sequences</taxon>
        <taxon>metagenomes</taxon>
        <taxon>ecological metagenomes</taxon>
    </lineage>
</organism>
<proteinExistence type="predicted"/>
<comment type="caution">
    <text evidence="1">The sequence shown here is derived from an EMBL/GenBank/DDBJ whole genome shotgun (WGS) entry which is preliminary data.</text>
</comment>
<dbReference type="EMBL" id="LAZR01015027">
    <property type="protein sequence ID" value="KKM14941.1"/>
    <property type="molecule type" value="Genomic_DNA"/>
</dbReference>